<dbReference type="Gene3D" id="3.20.20.330">
    <property type="entry name" value="Homocysteine-binding-like domain"/>
    <property type="match status" value="1"/>
</dbReference>
<keyword evidence="3" id="KW-0479">Metal-binding</keyword>
<evidence type="ECO:0000256" key="3">
    <source>
        <dbReference type="ARBA" id="ARBA00022723"/>
    </source>
</evidence>
<evidence type="ECO:0000256" key="2">
    <source>
        <dbReference type="ARBA" id="ARBA00022679"/>
    </source>
</evidence>
<dbReference type="PROSITE" id="PS50970">
    <property type="entry name" value="HCY"/>
    <property type="match status" value="1"/>
</dbReference>
<comment type="caution">
    <text evidence="6">Lacks conserved residue(s) required for the propagation of feature annotation.</text>
</comment>
<evidence type="ECO:0000256" key="6">
    <source>
        <dbReference type="PROSITE-ProRule" id="PRU00333"/>
    </source>
</evidence>
<evidence type="ECO:0000256" key="4">
    <source>
        <dbReference type="ARBA" id="ARBA00022833"/>
    </source>
</evidence>
<reference evidence="8" key="1">
    <citation type="submission" date="2025-08" db="UniProtKB">
        <authorList>
            <consortium name="Ensembl"/>
        </authorList>
    </citation>
    <scope>IDENTIFICATION</scope>
</reference>
<name>A0A8C5LM45_9ANUR</name>
<dbReference type="PANTHER" id="PTHR46015">
    <property type="entry name" value="ZGC:172121"/>
    <property type="match status" value="1"/>
</dbReference>
<protein>
    <recommendedName>
        <fullName evidence="7">Hcy-binding domain-containing protein</fullName>
    </recommendedName>
</protein>
<evidence type="ECO:0000313" key="9">
    <source>
        <dbReference type="Proteomes" id="UP000694569"/>
    </source>
</evidence>
<dbReference type="GO" id="GO:0046872">
    <property type="term" value="F:metal ion binding"/>
    <property type="evidence" value="ECO:0007669"/>
    <property type="project" value="UniProtKB-KW"/>
</dbReference>
<evidence type="ECO:0000313" key="8">
    <source>
        <dbReference type="Ensembl" id="ENSLLEP00000002157.1"/>
    </source>
</evidence>
<dbReference type="Ensembl" id="ENSLLET00000002249.1">
    <property type="protein sequence ID" value="ENSLLEP00000002157.1"/>
    <property type="gene ID" value="ENSLLEG00000001356.1"/>
</dbReference>
<proteinExistence type="predicted"/>
<evidence type="ECO:0000256" key="1">
    <source>
        <dbReference type="ARBA" id="ARBA00022603"/>
    </source>
</evidence>
<reference evidence="8" key="2">
    <citation type="submission" date="2025-09" db="UniProtKB">
        <authorList>
            <consortium name="Ensembl"/>
        </authorList>
    </citation>
    <scope>IDENTIFICATION</scope>
</reference>
<dbReference type="InterPro" id="IPR036589">
    <property type="entry name" value="HCY_dom_sf"/>
</dbReference>
<organism evidence="8 9">
    <name type="scientific">Leptobrachium leishanense</name>
    <name type="common">Leishan spiny toad</name>
    <dbReference type="NCBI Taxonomy" id="445787"/>
    <lineage>
        <taxon>Eukaryota</taxon>
        <taxon>Metazoa</taxon>
        <taxon>Chordata</taxon>
        <taxon>Craniata</taxon>
        <taxon>Vertebrata</taxon>
        <taxon>Euteleostomi</taxon>
        <taxon>Amphibia</taxon>
        <taxon>Batrachia</taxon>
        <taxon>Anura</taxon>
        <taxon>Pelobatoidea</taxon>
        <taxon>Megophryidae</taxon>
        <taxon>Leptobrachium</taxon>
    </lineage>
</organism>
<dbReference type="InterPro" id="IPR051486">
    <property type="entry name" value="Hcy_S-methyltransferase"/>
</dbReference>
<evidence type="ECO:0000259" key="7">
    <source>
        <dbReference type="PROSITE" id="PS50970"/>
    </source>
</evidence>
<accession>A0A8C5LM45</accession>
<dbReference type="PANTHER" id="PTHR46015:SF1">
    <property type="entry name" value="HOMOCYSTEINE S-METHYLTRANSFERASE-LIKE ISOFORM 1"/>
    <property type="match status" value="1"/>
</dbReference>
<dbReference type="GO" id="GO:0008898">
    <property type="term" value="F:S-adenosylmethionine-homocysteine S-methyltransferase activity"/>
    <property type="evidence" value="ECO:0007669"/>
    <property type="project" value="TreeGrafter"/>
</dbReference>
<dbReference type="GeneTree" id="ENSGT00510000049619"/>
<keyword evidence="2" id="KW-0808">Transferase</keyword>
<evidence type="ECO:0000256" key="5">
    <source>
        <dbReference type="ARBA" id="ARBA00034478"/>
    </source>
</evidence>
<keyword evidence="1" id="KW-0489">Methyltransferase</keyword>
<keyword evidence="9" id="KW-1185">Reference proteome</keyword>
<dbReference type="GO" id="GO:0032259">
    <property type="term" value="P:methylation"/>
    <property type="evidence" value="ECO:0007669"/>
    <property type="project" value="UniProtKB-KW"/>
</dbReference>
<dbReference type="Pfam" id="PF02574">
    <property type="entry name" value="S-methyl_trans"/>
    <property type="match status" value="1"/>
</dbReference>
<dbReference type="GO" id="GO:0033528">
    <property type="term" value="P:S-methylmethionine cycle"/>
    <property type="evidence" value="ECO:0007669"/>
    <property type="project" value="TreeGrafter"/>
</dbReference>
<dbReference type="GO" id="GO:0009086">
    <property type="term" value="P:methionine biosynthetic process"/>
    <property type="evidence" value="ECO:0007669"/>
    <property type="project" value="TreeGrafter"/>
</dbReference>
<dbReference type="Proteomes" id="UP000694569">
    <property type="component" value="Unplaced"/>
</dbReference>
<dbReference type="AlphaFoldDB" id="A0A8C5LM45"/>
<comment type="pathway">
    <text evidence="5">Amino-acid biosynthesis; L-methionine biosynthesis via de novo pathway.</text>
</comment>
<sequence>MAEQVQILSGGLSTELEAAGFQIQGDPLWSARLLKTNPQAIKSVHASFLKSGADVLTTATYQASVLGFQNHLNLNEEEAAELFHVGVRLAREAAEELNVQSPGACVHALCMLTRF</sequence>
<feature type="domain" description="Hcy-binding" evidence="7">
    <location>
        <begin position="1"/>
        <end position="115"/>
    </location>
</feature>
<dbReference type="InterPro" id="IPR003726">
    <property type="entry name" value="HCY_dom"/>
</dbReference>
<dbReference type="SUPFAM" id="SSF82282">
    <property type="entry name" value="Homocysteine S-methyltransferase"/>
    <property type="match status" value="1"/>
</dbReference>
<keyword evidence="4" id="KW-0862">Zinc</keyword>